<reference evidence="3 4" key="1">
    <citation type="journal article" date="2014" name="Emerg. Infect. Dis.">
        <title>High-level Relatedness among Mycobacterium abscessus subsp. massiliense Strains from Widely Separated Outbreaks.</title>
        <authorList>
            <person name="Tettelin H."/>
            <person name="Davidson R.M."/>
            <person name="Agrawal S."/>
            <person name="Aitken M.L."/>
            <person name="Shallom S."/>
            <person name="Hasan N.A."/>
            <person name="Strong M."/>
            <person name="Nogueira de Moura V.C."/>
            <person name="De Groote M.A."/>
            <person name="Duarte R.S."/>
            <person name="Hine E."/>
            <person name="Parankush S."/>
            <person name="Su Q."/>
            <person name="Daugherty S.C."/>
            <person name="Fraser C.M."/>
            <person name="Brown-Elliott B.A."/>
            <person name="Wallace R.J.Jr."/>
            <person name="Holland S.M."/>
            <person name="Sampaio E.P."/>
            <person name="Olivier K.N."/>
            <person name="Jackson M."/>
            <person name="Zelazny A.M."/>
        </authorList>
    </citation>
    <scope>NUCLEOTIDE SEQUENCE [LARGE SCALE GENOMIC DNA]</scope>
    <source>
        <strain evidence="3 4">MAB_091912_2446</strain>
    </source>
</reference>
<feature type="domain" description="Rifampin ADP-ribosyltransferase" evidence="2">
    <location>
        <begin position="15"/>
        <end position="113"/>
    </location>
</feature>
<keyword evidence="3" id="KW-0808">Transferase</keyword>
<evidence type="ECO:0000313" key="3">
    <source>
        <dbReference type="EMBL" id="ESV61731.1"/>
    </source>
</evidence>
<name>A0A829MA58_9MYCO</name>
<evidence type="ECO:0000256" key="1">
    <source>
        <dbReference type="SAM" id="MobiDB-lite"/>
    </source>
</evidence>
<dbReference type="EMBL" id="AYTF01000002">
    <property type="protein sequence ID" value="ESV61731.1"/>
    <property type="molecule type" value="Genomic_DNA"/>
</dbReference>
<feature type="region of interest" description="Disordered" evidence="1">
    <location>
        <begin position="76"/>
        <end position="157"/>
    </location>
</feature>
<dbReference type="Pfam" id="PF12120">
    <property type="entry name" value="Arr-ms"/>
    <property type="match status" value="1"/>
</dbReference>
<dbReference type="GO" id="GO:0016740">
    <property type="term" value="F:transferase activity"/>
    <property type="evidence" value="ECO:0007669"/>
    <property type="project" value="UniProtKB-KW"/>
</dbReference>
<dbReference type="NCBIfam" id="NF033144">
    <property type="entry name" value="rifampin_ARR"/>
    <property type="match status" value="1"/>
</dbReference>
<feature type="compositionally biased region" description="Basic and acidic residues" evidence="1">
    <location>
        <begin position="134"/>
        <end position="146"/>
    </location>
</feature>
<evidence type="ECO:0000259" key="2">
    <source>
        <dbReference type="Pfam" id="PF12120"/>
    </source>
</evidence>
<evidence type="ECO:0000313" key="4">
    <source>
        <dbReference type="Proteomes" id="UP000018502"/>
    </source>
</evidence>
<proteinExistence type="predicted"/>
<gene>
    <name evidence="3" type="primary">arr</name>
    <name evidence="3" type="ORF">L833_4127</name>
</gene>
<dbReference type="Proteomes" id="UP000018502">
    <property type="component" value="Unassembled WGS sequence"/>
</dbReference>
<protein>
    <submittedName>
        <fullName evidence="3">Rifampin ADP-ribosyl transferase</fullName>
    </submittedName>
</protein>
<dbReference type="AlphaFoldDB" id="A0A829MA58"/>
<dbReference type="InterPro" id="IPR021975">
    <property type="entry name" value="Rifampin_Arr"/>
</dbReference>
<organism evidence="3 4">
    <name type="scientific">Mycobacteroides abscessus MAB_091912_2446</name>
    <dbReference type="NCBI Taxonomy" id="1335414"/>
    <lineage>
        <taxon>Bacteria</taxon>
        <taxon>Bacillati</taxon>
        <taxon>Actinomycetota</taxon>
        <taxon>Actinomycetes</taxon>
        <taxon>Mycobacteriales</taxon>
        <taxon>Mycobacteriaceae</taxon>
        <taxon>Mycobacteroides</taxon>
        <taxon>Mycobacteroides abscessus</taxon>
    </lineage>
</organism>
<dbReference type="Gene3D" id="3.20.170.40">
    <property type="entry name" value="Rifampin ADP-ribosyltransferase domain"/>
    <property type="match status" value="1"/>
</dbReference>
<dbReference type="InterPro" id="IPR038611">
    <property type="entry name" value="Arr_sf"/>
</dbReference>
<comment type="caution">
    <text evidence="3">The sequence shown here is derived from an EMBL/GenBank/DDBJ whole genome shotgun (WGS) entry which is preliminary data.</text>
</comment>
<sequence length="157" mass="17268">MTMPNFFEAHESGAYFHGTKADLAIGDLLTPGHLSNYEEGRVMNHIYVTKTLVGAGLAAMMAKGEGRGHVYIVEPEGTLEDDPNVTDKKFPGNPTHSYRSREPVRIVGEVLDWEGPRPNSWKPSGPGWPTSSARETRSSMTDRRPEAMPYAAPSALR</sequence>
<accession>A0A829MA58</accession>